<evidence type="ECO:0000313" key="2">
    <source>
        <dbReference type="Proteomes" id="UP000527355"/>
    </source>
</evidence>
<gene>
    <name evidence="1" type="ORF">mMyoMyo1_012307</name>
</gene>
<dbReference type="Proteomes" id="UP000527355">
    <property type="component" value="Unassembled WGS sequence"/>
</dbReference>
<proteinExistence type="predicted"/>
<dbReference type="AlphaFoldDB" id="A0A7J7VZ62"/>
<name>A0A7J7VZ62_MYOMY</name>
<evidence type="ECO:0000313" key="1">
    <source>
        <dbReference type="EMBL" id="KAF6330316.1"/>
    </source>
</evidence>
<accession>A0A7J7VZ62</accession>
<comment type="caution">
    <text evidence="1">The sequence shown here is derived from an EMBL/GenBank/DDBJ whole genome shotgun (WGS) entry which is preliminary data.</text>
</comment>
<keyword evidence="2" id="KW-1185">Reference proteome</keyword>
<dbReference type="EMBL" id="JABWUV010000009">
    <property type="protein sequence ID" value="KAF6330316.1"/>
    <property type="molecule type" value="Genomic_DNA"/>
</dbReference>
<sequence>MVMFALSCERLVGGLQTDVQADRQWEYGKGSRRWILEDKGLEASQGGQTRGGEPGGCQMEVSGWVGWGLDCFTLTSPHLHLAIPLPPSLGHHHLWPGRLCQPLHWASCPHSTLNSPFPIMEQQKGLSKHCHGDHTP</sequence>
<organism evidence="1 2">
    <name type="scientific">Myotis myotis</name>
    <name type="common">Greater mouse-eared bat</name>
    <name type="synonym">Vespertilio myotis</name>
    <dbReference type="NCBI Taxonomy" id="51298"/>
    <lineage>
        <taxon>Eukaryota</taxon>
        <taxon>Metazoa</taxon>
        <taxon>Chordata</taxon>
        <taxon>Craniata</taxon>
        <taxon>Vertebrata</taxon>
        <taxon>Euteleostomi</taxon>
        <taxon>Mammalia</taxon>
        <taxon>Eutheria</taxon>
        <taxon>Laurasiatheria</taxon>
        <taxon>Chiroptera</taxon>
        <taxon>Yangochiroptera</taxon>
        <taxon>Vespertilionidae</taxon>
        <taxon>Myotis</taxon>
    </lineage>
</organism>
<protein>
    <submittedName>
        <fullName evidence="1">Uncharacterized protein</fullName>
    </submittedName>
</protein>
<reference evidence="1 2" key="1">
    <citation type="journal article" date="2020" name="Nature">
        <title>Six reference-quality genomes reveal evolution of bat adaptations.</title>
        <authorList>
            <person name="Jebb D."/>
            <person name="Huang Z."/>
            <person name="Pippel M."/>
            <person name="Hughes G.M."/>
            <person name="Lavrichenko K."/>
            <person name="Devanna P."/>
            <person name="Winkler S."/>
            <person name="Jermiin L.S."/>
            <person name="Skirmuntt E.C."/>
            <person name="Katzourakis A."/>
            <person name="Burkitt-Gray L."/>
            <person name="Ray D.A."/>
            <person name="Sullivan K.A.M."/>
            <person name="Roscito J.G."/>
            <person name="Kirilenko B.M."/>
            <person name="Davalos L.M."/>
            <person name="Corthals A.P."/>
            <person name="Power M.L."/>
            <person name="Jones G."/>
            <person name="Ransome R.D."/>
            <person name="Dechmann D.K.N."/>
            <person name="Locatelli A.G."/>
            <person name="Puechmaille S.J."/>
            <person name="Fedrigo O."/>
            <person name="Jarvis E.D."/>
            <person name="Hiller M."/>
            <person name="Vernes S.C."/>
            <person name="Myers E.W."/>
            <person name="Teeling E.C."/>
        </authorList>
    </citation>
    <scope>NUCLEOTIDE SEQUENCE [LARGE SCALE GENOMIC DNA]</scope>
    <source>
        <strain evidence="1">MMyoMyo1</strain>
        <tissue evidence="1">Flight muscle</tissue>
    </source>
</reference>